<dbReference type="Pfam" id="PF13426">
    <property type="entry name" value="PAS_9"/>
    <property type="match status" value="1"/>
</dbReference>
<evidence type="ECO:0000313" key="22">
    <source>
        <dbReference type="EMBL" id="ADW18196.1"/>
    </source>
</evidence>
<evidence type="ECO:0000259" key="19">
    <source>
        <dbReference type="PROSITE" id="PS50110"/>
    </source>
</evidence>
<dbReference type="SMART" id="SM00387">
    <property type="entry name" value="HATPase_c"/>
    <property type="match status" value="1"/>
</dbReference>
<keyword evidence="5 15" id="KW-0597">Phosphoprotein</keyword>
<evidence type="ECO:0000256" key="8">
    <source>
        <dbReference type="ARBA" id="ARBA00022741"/>
    </source>
</evidence>
<evidence type="ECO:0000256" key="13">
    <source>
        <dbReference type="ARBA" id="ARBA00064003"/>
    </source>
</evidence>
<keyword evidence="11 17" id="KW-1133">Transmembrane helix</keyword>
<accession>A0A7U4DPJ2</accession>
<keyword evidence="17" id="KW-0472">Membrane</keyword>
<dbReference type="InterPro" id="IPR004358">
    <property type="entry name" value="Sig_transdc_His_kin-like_C"/>
</dbReference>
<keyword evidence="4" id="KW-1003">Cell membrane</keyword>
<dbReference type="NCBIfam" id="TIGR00229">
    <property type="entry name" value="sensory_box"/>
    <property type="match status" value="1"/>
</dbReference>
<keyword evidence="12" id="KW-0902">Two-component regulatory system</keyword>
<dbReference type="SMART" id="SM00388">
    <property type="entry name" value="HisKA"/>
    <property type="match status" value="1"/>
</dbReference>
<keyword evidence="8" id="KW-0547">Nucleotide-binding</keyword>
<feature type="domain" description="Response regulatory" evidence="19">
    <location>
        <begin position="759"/>
        <end position="876"/>
    </location>
</feature>
<evidence type="ECO:0000259" key="21">
    <source>
        <dbReference type="PROSITE" id="PS50113"/>
    </source>
</evidence>
<reference evidence="22 23" key="1">
    <citation type="journal article" date="2011" name="Stand. Genomic Sci.">
        <title>Complete genome sequence of Desulfobulbus propionicus type strain (1pr3).</title>
        <authorList>
            <person name="Pagani I."/>
            <person name="Lapidus A."/>
            <person name="Nolan M."/>
            <person name="Lucas S."/>
            <person name="Hammon N."/>
            <person name="Deshpande S."/>
            <person name="Cheng J.F."/>
            <person name="Chertkov O."/>
            <person name="Davenport K."/>
            <person name="Tapia R."/>
            <person name="Han C."/>
            <person name="Goodwin L."/>
            <person name="Pitluck S."/>
            <person name="Liolios K."/>
            <person name="Mavromatis K."/>
            <person name="Ivanova N."/>
            <person name="Mikhailova N."/>
            <person name="Pati A."/>
            <person name="Chen A."/>
            <person name="Palaniappan K."/>
            <person name="Land M."/>
            <person name="Hauser L."/>
            <person name="Chang Y.J."/>
            <person name="Jeffries C.D."/>
            <person name="Detter J.C."/>
            <person name="Brambilla E."/>
            <person name="Kannan K.P."/>
            <person name="Djao O.D."/>
            <person name="Rohde M."/>
            <person name="Pukall R."/>
            <person name="Spring S."/>
            <person name="Goker M."/>
            <person name="Sikorski J."/>
            <person name="Woyke T."/>
            <person name="Bristow J."/>
            <person name="Eisen J.A."/>
            <person name="Markowitz V."/>
            <person name="Hugenholtz P."/>
            <person name="Kyrpides N.C."/>
            <person name="Klenk H.P."/>
        </authorList>
    </citation>
    <scope>NUCLEOTIDE SEQUENCE [LARGE SCALE GENOMIC DNA]</scope>
    <source>
        <strain evidence="23">ATCC 33891 / DSM 2032 / 1pr3</strain>
    </source>
</reference>
<evidence type="ECO:0000256" key="15">
    <source>
        <dbReference type="PROSITE-ProRule" id="PRU00169"/>
    </source>
</evidence>
<dbReference type="CDD" id="cd00130">
    <property type="entry name" value="PAS"/>
    <property type="match status" value="1"/>
</dbReference>
<dbReference type="CDD" id="cd16922">
    <property type="entry name" value="HATPase_EvgS-ArcB-TorS-like"/>
    <property type="match status" value="1"/>
</dbReference>
<dbReference type="Gene3D" id="1.10.287.130">
    <property type="match status" value="1"/>
</dbReference>
<dbReference type="CDD" id="cd17546">
    <property type="entry name" value="REC_hyHK_CKI1_RcsC-like"/>
    <property type="match status" value="1"/>
</dbReference>
<dbReference type="EMBL" id="CP002364">
    <property type="protein sequence ID" value="ADW18196.1"/>
    <property type="molecule type" value="Genomic_DNA"/>
</dbReference>
<dbReference type="SUPFAM" id="SSF55874">
    <property type="entry name" value="ATPase domain of HSP90 chaperone/DNA topoisomerase II/histidine kinase"/>
    <property type="match status" value="1"/>
</dbReference>
<proteinExistence type="predicted"/>
<feature type="region of interest" description="Disordered" evidence="16">
    <location>
        <begin position="880"/>
        <end position="900"/>
    </location>
</feature>
<evidence type="ECO:0000313" key="23">
    <source>
        <dbReference type="Proteomes" id="UP000006365"/>
    </source>
</evidence>
<evidence type="ECO:0000256" key="4">
    <source>
        <dbReference type="ARBA" id="ARBA00022475"/>
    </source>
</evidence>
<dbReference type="InterPro" id="IPR001610">
    <property type="entry name" value="PAC"/>
</dbReference>
<dbReference type="SUPFAM" id="SSF52172">
    <property type="entry name" value="CheY-like"/>
    <property type="match status" value="1"/>
</dbReference>
<gene>
    <name evidence="22" type="ordered locus">Despr_2048</name>
</gene>
<dbReference type="Gene3D" id="3.40.50.2300">
    <property type="match status" value="1"/>
</dbReference>
<dbReference type="InterPro" id="IPR005467">
    <property type="entry name" value="His_kinase_dom"/>
</dbReference>
<feature type="domain" description="Histidine kinase" evidence="18">
    <location>
        <begin position="506"/>
        <end position="730"/>
    </location>
</feature>
<dbReference type="FunFam" id="1.10.287.130:FF:000002">
    <property type="entry name" value="Two-component osmosensing histidine kinase"/>
    <property type="match status" value="1"/>
</dbReference>
<dbReference type="InterPro" id="IPR000014">
    <property type="entry name" value="PAS"/>
</dbReference>
<evidence type="ECO:0000256" key="3">
    <source>
        <dbReference type="ARBA" id="ARBA00012438"/>
    </source>
</evidence>
<evidence type="ECO:0000259" key="20">
    <source>
        <dbReference type="PROSITE" id="PS50112"/>
    </source>
</evidence>
<dbReference type="AlphaFoldDB" id="A0A7U4DPJ2"/>
<comment type="subunit">
    <text evidence="13">At low DSF concentrations, interacts with RpfF.</text>
</comment>
<feature type="domain" description="PAS" evidence="20">
    <location>
        <begin position="385"/>
        <end position="407"/>
    </location>
</feature>
<keyword evidence="6" id="KW-0808">Transferase</keyword>
<evidence type="ECO:0000256" key="10">
    <source>
        <dbReference type="ARBA" id="ARBA00022840"/>
    </source>
</evidence>
<evidence type="ECO:0000256" key="16">
    <source>
        <dbReference type="SAM" id="MobiDB-lite"/>
    </source>
</evidence>
<name>A0A7U4DPJ2_DESPD</name>
<dbReference type="KEGG" id="dpr:Despr_2048"/>
<dbReference type="PANTHER" id="PTHR45339:SF1">
    <property type="entry name" value="HYBRID SIGNAL TRANSDUCTION HISTIDINE KINASE J"/>
    <property type="match status" value="1"/>
</dbReference>
<dbReference type="Gene3D" id="3.30.565.10">
    <property type="entry name" value="Histidine kinase-like ATPase, C-terminal domain"/>
    <property type="match status" value="1"/>
</dbReference>
<evidence type="ECO:0000256" key="1">
    <source>
        <dbReference type="ARBA" id="ARBA00000085"/>
    </source>
</evidence>
<feature type="domain" description="PAC" evidence="21">
    <location>
        <begin position="437"/>
        <end position="488"/>
    </location>
</feature>
<evidence type="ECO:0000256" key="11">
    <source>
        <dbReference type="ARBA" id="ARBA00022989"/>
    </source>
</evidence>
<dbReference type="InterPro" id="IPR000700">
    <property type="entry name" value="PAS-assoc_C"/>
</dbReference>
<dbReference type="InterPro" id="IPR003594">
    <property type="entry name" value="HATPase_dom"/>
</dbReference>
<dbReference type="PROSITE" id="PS50110">
    <property type="entry name" value="RESPONSE_REGULATORY"/>
    <property type="match status" value="1"/>
</dbReference>
<evidence type="ECO:0000256" key="14">
    <source>
        <dbReference type="ARBA" id="ARBA00068150"/>
    </source>
</evidence>
<feature type="compositionally biased region" description="Polar residues" evidence="16">
    <location>
        <begin position="734"/>
        <end position="754"/>
    </location>
</feature>
<dbReference type="FunFam" id="3.30.565.10:FF:000010">
    <property type="entry name" value="Sensor histidine kinase RcsC"/>
    <property type="match status" value="1"/>
</dbReference>
<dbReference type="SMART" id="SM00086">
    <property type="entry name" value="PAC"/>
    <property type="match status" value="1"/>
</dbReference>
<feature type="compositionally biased region" description="Basic and acidic residues" evidence="16">
    <location>
        <begin position="883"/>
        <end position="894"/>
    </location>
</feature>
<protein>
    <recommendedName>
        <fullName evidence="14">Sensory/regulatory protein RpfC</fullName>
        <ecNumber evidence="3">2.7.13.3</ecNumber>
    </recommendedName>
</protein>
<dbReference type="PANTHER" id="PTHR45339">
    <property type="entry name" value="HYBRID SIGNAL TRANSDUCTION HISTIDINE KINASE J"/>
    <property type="match status" value="1"/>
</dbReference>
<feature type="transmembrane region" description="Helical" evidence="17">
    <location>
        <begin position="311"/>
        <end position="335"/>
    </location>
</feature>
<dbReference type="Gene3D" id="3.30.450.20">
    <property type="entry name" value="PAS domain"/>
    <property type="match status" value="3"/>
</dbReference>
<dbReference type="InterPro" id="IPR035965">
    <property type="entry name" value="PAS-like_dom_sf"/>
</dbReference>
<feature type="transmembrane region" description="Helical" evidence="17">
    <location>
        <begin position="38"/>
        <end position="56"/>
    </location>
</feature>
<dbReference type="PROSITE" id="PS50112">
    <property type="entry name" value="PAS"/>
    <property type="match status" value="1"/>
</dbReference>
<dbReference type="InterPro" id="IPR029151">
    <property type="entry name" value="Sensor-like_sf"/>
</dbReference>
<dbReference type="GO" id="GO:0000155">
    <property type="term" value="F:phosphorelay sensor kinase activity"/>
    <property type="evidence" value="ECO:0007669"/>
    <property type="project" value="InterPro"/>
</dbReference>
<dbReference type="SUPFAM" id="SSF47384">
    <property type="entry name" value="Homodimeric domain of signal transducing histidine kinase"/>
    <property type="match status" value="1"/>
</dbReference>
<feature type="modified residue" description="4-aspartylphosphate" evidence="15">
    <location>
        <position position="808"/>
    </location>
</feature>
<dbReference type="InterPro" id="IPR036097">
    <property type="entry name" value="HisK_dim/P_sf"/>
</dbReference>
<dbReference type="CDD" id="cd00082">
    <property type="entry name" value="HisKA"/>
    <property type="match status" value="1"/>
</dbReference>
<dbReference type="Pfam" id="PF00512">
    <property type="entry name" value="HisKA"/>
    <property type="match status" value="1"/>
</dbReference>
<sequence>MTICPLEFDPLSIETPENSKSFSSRGFYQSLGTVRRRLVCIGAFTLLCLALVSLGSDQYILFRYKKEQHPITTNLAAELKNYIIANYTNAALELAKYSEIIDVCVGKTDSDNSNLLRVLNTAQGVLNAALVYVMNHEGTVIGSSANVDEPSLTGNEYPFRPYFFHALAGNPTFYPAVGVTTKRRGFYFGAPIYTTSHGKPIGVVVIKTSDTSADIFFSHIKDTFDALLVSNDGIVFASTKNEWNFKAAWKIAPERLQEIKDGRQFGDHSLSSLPFSLQAPIIHRNNLRYSVDLLPLSNSGWSIATLVPAPFPWAIVLVLNSIVLSLGILTGSIVLHSHKEQELTSQVLAGQEASDRAESARRVSVLELETIFSASLVGIILVRMGKIINVNKRMSDIFGYSREEILSGDIRQFFSDRQSFRHFVREHLHLLAEGDVEQIEYQLKKKDGSLIPCTLSGKAISPQDLAKGTVWVIEDISRRKAVEKELYHAREAAETASIAKSEFLANMSHEIRTPMNGIIGLSNILLREDLPDLQRQQLELIHRSAIRLMIIINDILDFSKLEAGRFELEQRLFSLRNLLNEVIQPMEPTAQRKNLRLHLIVAPNVPDMLVGDQTKIMQVLTNLIDNSLKFTRKGQITLTVSNQPSPNSFANGDMLLFEVADTGIGIAPTYYDKVFESFSQADSSHSRRFGGTGLGLSISKGLVELMGGRIWFESELAKGTRFSFTLPITVPDIEQSQKPSREPSSPSDEQMPLSNHGQRILVAEDEYINKILIRTLLRQAGYQVTVVENGRKAVDAWRGGLFDCILMDIQMPEMDGYEAVARIREAEGDNQHIPIIAMTAHAMPSDRQKCLSSGMDDYVSKPIDGSSVLKIIEKYLQPTRVPDPPKHRLGKHETIVSADG</sequence>
<keyword evidence="23" id="KW-1185">Reference proteome</keyword>
<dbReference type="InterPro" id="IPR001789">
    <property type="entry name" value="Sig_transdc_resp-reg_receiver"/>
</dbReference>
<dbReference type="SMART" id="SM00091">
    <property type="entry name" value="PAS"/>
    <property type="match status" value="1"/>
</dbReference>
<organism evidence="22 23">
    <name type="scientific">Desulfobulbus propionicus (strain ATCC 33891 / DSM 2032 / VKM B-1956 / 1pr3)</name>
    <dbReference type="NCBI Taxonomy" id="577650"/>
    <lineage>
        <taxon>Bacteria</taxon>
        <taxon>Pseudomonadati</taxon>
        <taxon>Thermodesulfobacteriota</taxon>
        <taxon>Desulfobulbia</taxon>
        <taxon>Desulfobulbales</taxon>
        <taxon>Desulfobulbaceae</taxon>
        <taxon>Desulfobulbus</taxon>
    </lineage>
</organism>
<dbReference type="SUPFAM" id="SSF55785">
    <property type="entry name" value="PYP-like sensor domain (PAS domain)"/>
    <property type="match status" value="1"/>
</dbReference>
<evidence type="ECO:0000256" key="6">
    <source>
        <dbReference type="ARBA" id="ARBA00022679"/>
    </source>
</evidence>
<dbReference type="Proteomes" id="UP000006365">
    <property type="component" value="Chromosome"/>
</dbReference>
<keyword evidence="10" id="KW-0067">ATP-binding</keyword>
<dbReference type="InterPro" id="IPR003661">
    <property type="entry name" value="HisK_dim/P_dom"/>
</dbReference>
<dbReference type="SUPFAM" id="SSF103190">
    <property type="entry name" value="Sensory domain-like"/>
    <property type="match status" value="1"/>
</dbReference>
<dbReference type="GO" id="GO:0005524">
    <property type="term" value="F:ATP binding"/>
    <property type="evidence" value="ECO:0007669"/>
    <property type="project" value="UniProtKB-KW"/>
</dbReference>
<evidence type="ECO:0000256" key="9">
    <source>
        <dbReference type="ARBA" id="ARBA00022777"/>
    </source>
</evidence>
<dbReference type="Pfam" id="PF02518">
    <property type="entry name" value="HATPase_c"/>
    <property type="match status" value="1"/>
</dbReference>
<evidence type="ECO:0000256" key="2">
    <source>
        <dbReference type="ARBA" id="ARBA00004651"/>
    </source>
</evidence>
<comment type="subcellular location">
    <subcellularLocation>
        <location evidence="2">Cell membrane</location>
        <topology evidence="2">Multi-pass membrane protein</topology>
    </subcellularLocation>
</comment>
<dbReference type="InterPro" id="IPR011006">
    <property type="entry name" value="CheY-like_superfamily"/>
</dbReference>
<feature type="transmembrane region" description="Helical" evidence="17">
    <location>
        <begin position="365"/>
        <end position="385"/>
    </location>
</feature>
<dbReference type="PROSITE" id="PS50109">
    <property type="entry name" value="HIS_KIN"/>
    <property type="match status" value="1"/>
</dbReference>
<dbReference type="InterPro" id="IPR036890">
    <property type="entry name" value="HATPase_C_sf"/>
</dbReference>
<keyword evidence="7 17" id="KW-0812">Transmembrane</keyword>
<dbReference type="Pfam" id="PF00072">
    <property type="entry name" value="Response_reg"/>
    <property type="match status" value="1"/>
</dbReference>
<evidence type="ECO:0000259" key="18">
    <source>
        <dbReference type="PROSITE" id="PS50109"/>
    </source>
</evidence>
<feature type="region of interest" description="Disordered" evidence="16">
    <location>
        <begin position="733"/>
        <end position="754"/>
    </location>
</feature>
<evidence type="ECO:0000256" key="7">
    <source>
        <dbReference type="ARBA" id="ARBA00022692"/>
    </source>
</evidence>
<dbReference type="SMART" id="SM00448">
    <property type="entry name" value="REC"/>
    <property type="match status" value="1"/>
</dbReference>
<dbReference type="EC" id="2.7.13.3" evidence="3"/>
<dbReference type="PROSITE" id="PS50113">
    <property type="entry name" value="PAC"/>
    <property type="match status" value="1"/>
</dbReference>
<evidence type="ECO:0000256" key="17">
    <source>
        <dbReference type="SAM" id="Phobius"/>
    </source>
</evidence>
<dbReference type="GO" id="GO:0005886">
    <property type="term" value="C:plasma membrane"/>
    <property type="evidence" value="ECO:0007669"/>
    <property type="project" value="UniProtKB-SubCell"/>
</dbReference>
<evidence type="ECO:0000256" key="12">
    <source>
        <dbReference type="ARBA" id="ARBA00023012"/>
    </source>
</evidence>
<keyword evidence="9 22" id="KW-0418">Kinase</keyword>
<comment type="catalytic activity">
    <reaction evidence="1">
        <text>ATP + protein L-histidine = ADP + protein N-phospho-L-histidine.</text>
        <dbReference type="EC" id="2.7.13.3"/>
    </reaction>
</comment>
<dbReference type="PRINTS" id="PR00344">
    <property type="entry name" value="BCTRLSENSOR"/>
</dbReference>
<evidence type="ECO:0000256" key="5">
    <source>
        <dbReference type="ARBA" id="ARBA00022553"/>
    </source>
</evidence>